<dbReference type="EMBL" id="CM001403">
    <property type="protein sequence ID" value="EHQ26365.1"/>
    <property type="molecule type" value="Genomic_DNA"/>
</dbReference>
<reference evidence="4" key="1">
    <citation type="submission" date="2011-09" db="EMBL/GenBank/DDBJ databases">
        <title>The permanent draft genome of Mucilaginibacter paludis DSM 18603.</title>
        <authorList>
            <consortium name="US DOE Joint Genome Institute (JGI-PGF)"/>
            <person name="Lucas S."/>
            <person name="Han J."/>
            <person name="Lapidus A."/>
            <person name="Bruce D."/>
            <person name="Goodwin L."/>
            <person name="Pitluck S."/>
            <person name="Peters L."/>
            <person name="Kyrpides N."/>
            <person name="Mavromatis K."/>
            <person name="Ivanova N."/>
            <person name="Mikhailova N."/>
            <person name="Held B."/>
            <person name="Detter J.C."/>
            <person name="Tapia R."/>
            <person name="Han C."/>
            <person name="Land M."/>
            <person name="Hauser L."/>
            <person name="Markowitz V."/>
            <person name="Cheng J.-F."/>
            <person name="Hugenholtz P."/>
            <person name="Woyke T."/>
            <person name="Wu D."/>
            <person name="Tindall B."/>
            <person name="Brambilla E."/>
            <person name="Klenk H.-P."/>
            <person name="Eisen J.A."/>
        </authorList>
    </citation>
    <scope>NUCLEOTIDE SEQUENCE [LARGE SCALE GENOMIC DNA]</scope>
    <source>
        <strain evidence="4">DSM 18603</strain>
    </source>
</reference>
<feature type="domain" description="Response regulatory" evidence="2">
    <location>
        <begin position="3"/>
        <end position="116"/>
    </location>
</feature>
<dbReference type="PANTHER" id="PTHR37299:SF1">
    <property type="entry name" value="STAGE 0 SPORULATION PROTEIN A HOMOLOG"/>
    <property type="match status" value="1"/>
</dbReference>
<dbReference type="HOGENOM" id="CLU_000445_14_1_10"/>
<organism evidence="4 5">
    <name type="scientific">Mucilaginibacter paludis DSM 18603</name>
    <dbReference type="NCBI Taxonomy" id="714943"/>
    <lineage>
        <taxon>Bacteria</taxon>
        <taxon>Pseudomonadati</taxon>
        <taxon>Bacteroidota</taxon>
        <taxon>Sphingobacteriia</taxon>
        <taxon>Sphingobacteriales</taxon>
        <taxon>Sphingobacteriaceae</taxon>
        <taxon>Mucilaginibacter</taxon>
    </lineage>
</organism>
<gene>
    <name evidence="4" type="ORF">Mucpa_2231</name>
</gene>
<dbReference type="GO" id="GO:0003677">
    <property type="term" value="F:DNA binding"/>
    <property type="evidence" value="ECO:0007669"/>
    <property type="project" value="InterPro"/>
</dbReference>
<dbReference type="Gene3D" id="2.40.50.1020">
    <property type="entry name" value="LytTr DNA-binding domain"/>
    <property type="match status" value="1"/>
</dbReference>
<dbReference type="GO" id="GO:0000156">
    <property type="term" value="F:phosphorelay response regulator activity"/>
    <property type="evidence" value="ECO:0007669"/>
    <property type="project" value="InterPro"/>
</dbReference>
<dbReference type="RefSeq" id="WP_008506428.1">
    <property type="nucleotide sequence ID" value="NZ_CM001403.1"/>
</dbReference>
<dbReference type="Proteomes" id="UP000002774">
    <property type="component" value="Chromosome"/>
</dbReference>
<dbReference type="PANTHER" id="PTHR37299">
    <property type="entry name" value="TRANSCRIPTIONAL REGULATOR-RELATED"/>
    <property type="match status" value="1"/>
</dbReference>
<dbReference type="InterPro" id="IPR011006">
    <property type="entry name" value="CheY-like_superfamily"/>
</dbReference>
<sequence length="255" mass="29366">MPNVLIIEDELPNIRRLEKMLHALDLDITIMASLQTVQASIQWLKTHEQPDIIFMDIRLTDGLSFEIFSQVKITASVIFTTAYDEYALRAFEVNGVDYLLKPLEADKLAKSISKAKSIAGVGSNESMLGVIKSVQAKHPIYRSRFLVAYRDKYILVMINDIAYFTSEHKATFLTTHTSQRYMIDQTLEMLEKELDPETFFRISRQFIVSLKSIHKIHQSFNGQLKVELSPAHDEAVMMSREKSSQFKKWLDQSDL</sequence>
<evidence type="ECO:0000313" key="5">
    <source>
        <dbReference type="Proteomes" id="UP000002774"/>
    </source>
</evidence>
<dbReference type="FunFam" id="3.40.50.2300:FF:000361">
    <property type="entry name" value="Two-component system response regulator"/>
    <property type="match status" value="1"/>
</dbReference>
<evidence type="ECO:0000259" key="3">
    <source>
        <dbReference type="PROSITE" id="PS50930"/>
    </source>
</evidence>
<dbReference type="Gene3D" id="3.40.50.2300">
    <property type="match status" value="1"/>
</dbReference>
<dbReference type="eggNOG" id="COG3279">
    <property type="taxonomic scope" value="Bacteria"/>
</dbReference>
<protein>
    <submittedName>
        <fullName evidence="4">Two component transcriptional regulator, LytTR family</fullName>
    </submittedName>
</protein>
<dbReference type="AlphaFoldDB" id="H1YGT6"/>
<evidence type="ECO:0000259" key="2">
    <source>
        <dbReference type="PROSITE" id="PS50110"/>
    </source>
</evidence>
<keyword evidence="1" id="KW-0597">Phosphoprotein</keyword>
<dbReference type="Pfam" id="PF00072">
    <property type="entry name" value="Response_reg"/>
    <property type="match status" value="1"/>
</dbReference>
<dbReference type="InterPro" id="IPR007492">
    <property type="entry name" value="LytTR_DNA-bd_dom"/>
</dbReference>
<dbReference type="STRING" id="714943.Mucpa_2231"/>
<dbReference type="PROSITE" id="PS50110">
    <property type="entry name" value="RESPONSE_REGULATORY"/>
    <property type="match status" value="1"/>
</dbReference>
<name>H1YGT6_9SPHI</name>
<feature type="domain" description="HTH LytTR-type" evidence="3">
    <location>
        <begin position="145"/>
        <end position="252"/>
    </location>
</feature>
<evidence type="ECO:0000313" key="4">
    <source>
        <dbReference type="EMBL" id="EHQ26365.1"/>
    </source>
</evidence>
<keyword evidence="5" id="KW-1185">Reference proteome</keyword>
<dbReference type="SMART" id="SM00850">
    <property type="entry name" value="LytTR"/>
    <property type="match status" value="1"/>
</dbReference>
<proteinExistence type="predicted"/>
<dbReference type="PROSITE" id="PS50930">
    <property type="entry name" value="HTH_LYTTR"/>
    <property type="match status" value="1"/>
</dbReference>
<dbReference type="Pfam" id="PF04397">
    <property type="entry name" value="LytTR"/>
    <property type="match status" value="1"/>
</dbReference>
<dbReference type="SUPFAM" id="SSF52172">
    <property type="entry name" value="CheY-like"/>
    <property type="match status" value="1"/>
</dbReference>
<feature type="modified residue" description="4-aspartylphosphate" evidence="1">
    <location>
        <position position="56"/>
    </location>
</feature>
<evidence type="ECO:0000256" key="1">
    <source>
        <dbReference type="PROSITE-ProRule" id="PRU00169"/>
    </source>
</evidence>
<dbReference type="SMART" id="SM00448">
    <property type="entry name" value="REC"/>
    <property type="match status" value="1"/>
</dbReference>
<accession>H1YGT6</accession>
<dbReference type="InterPro" id="IPR001789">
    <property type="entry name" value="Sig_transdc_resp-reg_receiver"/>
</dbReference>
<dbReference type="OrthoDB" id="9787344at2"/>
<dbReference type="InterPro" id="IPR046947">
    <property type="entry name" value="LytR-like"/>
</dbReference>